<feature type="transmembrane region" description="Helical" evidence="2">
    <location>
        <begin position="177"/>
        <end position="198"/>
    </location>
</feature>
<evidence type="ECO:0000256" key="2">
    <source>
        <dbReference type="SAM" id="Phobius"/>
    </source>
</evidence>
<accession>A0A1W1VG68</accession>
<dbReference type="PROSITE" id="PS51257">
    <property type="entry name" value="PROKAR_LIPOPROTEIN"/>
    <property type="match status" value="1"/>
</dbReference>
<feature type="transmembrane region" description="Helical" evidence="2">
    <location>
        <begin position="242"/>
        <end position="259"/>
    </location>
</feature>
<keyword evidence="5" id="KW-1185">Reference proteome</keyword>
<feature type="transmembrane region" description="Helical" evidence="2">
    <location>
        <begin position="124"/>
        <end position="144"/>
    </location>
</feature>
<dbReference type="SUPFAM" id="SSF103481">
    <property type="entry name" value="Multidrug resistance efflux transporter EmrE"/>
    <property type="match status" value="2"/>
</dbReference>
<evidence type="ECO:0000313" key="4">
    <source>
        <dbReference type="EMBL" id="SMB92326.1"/>
    </source>
</evidence>
<dbReference type="AlphaFoldDB" id="A0A1W1VG68"/>
<feature type="transmembrane region" description="Helical" evidence="2">
    <location>
        <begin position="7"/>
        <end position="29"/>
    </location>
</feature>
<feature type="domain" description="EamA" evidence="3">
    <location>
        <begin position="151"/>
        <end position="282"/>
    </location>
</feature>
<dbReference type="EMBL" id="FWWT01000020">
    <property type="protein sequence ID" value="SMB92326.1"/>
    <property type="molecule type" value="Genomic_DNA"/>
</dbReference>
<gene>
    <name evidence="4" type="ORF">SAMN00017405_1945</name>
</gene>
<dbReference type="Proteomes" id="UP000192731">
    <property type="component" value="Unassembled WGS sequence"/>
</dbReference>
<evidence type="ECO:0000313" key="5">
    <source>
        <dbReference type="Proteomes" id="UP000192731"/>
    </source>
</evidence>
<feature type="transmembrane region" description="Helical" evidence="2">
    <location>
        <begin position="66"/>
        <end position="84"/>
    </location>
</feature>
<dbReference type="STRING" id="656914.SAMN00017405_1945"/>
<organism evidence="4 5">
    <name type="scientific">Desulfonispora thiosulfatigenes DSM 11270</name>
    <dbReference type="NCBI Taxonomy" id="656914"/>
    <lineage>
        <taxon>Bacteria</taxon>
        <taxon>Bacillati</taxon>
        <taxon>Bacillota</taxon>
        <taxon>Clostridia</taxon>
        <taxon>Eubacteriales</taxon>
        <taxon>Peptococcaceae</taxon>
        <taxon>Desulfonispora</taxon>
    </lineage>
</organism>
<dbReference type="Pfam" id="PF00892">
    <property type="entry name" value="EamA"/>
    <property type="match status" value="2"/>
</dbReference>
<sequence length="306" mass="33430">MGQGKWVPYIQIIIACLIWGSYGLFVQLIPYPPEVIVFFRFLFGAICLIIMASLTGNLHNLKPTSGWKMMVIISAINSISWLTLTRSITYTSVANGFILYYTAPCFVVLLAPFLLKEKVEKKSIIALLFCFIGVVAITGQGETITGNHKMLGNILGLISGITYAIYVIGLKSIPEKFLGIVSNVYLCIVISVITFPMALPAMGSISLKGILILVLLGITIQGIATTLYMVGLRKVKAQHASILSFLEFLFASLFAALFLNEQFTFSLILGSILIIIGGIIVVIKKSESKDGFGTLEENNIRDNTSI</sequence>
<protein>
    <submittedName>
        <fullName evidence="4">EamA domain-containing membrane protein RarD</fullName>
    </submittedName>
</protein>
<name>A0A1W1VG68_DESTI</name>
<dbReference type="OrthoDB" id="9814238at2"/>
<comment type="similarity">
    <text evidence="1">Belongs to the EamA transporter family.</text>
</comment>
<feature type="transmembrane region" description="Helical" evidence="2">
    <location>
        <begin position="265"/>
        <end position="283"/>
    </location>
</feature>
<feature type="transmembrane region" description="Helical" evidence="2">
    <location>
        <begin position="210"/>
        <end position="230"/>
    </location>
</feature>
<proteinExistence type="inferred from homology"/>
<dbReference type="InterPro" id="IPR000620">
    <property type="entry name" value="EamA_dom"/>
</dbReference>
<evidence type="ECO:0000256" key="1">
    <source>
        <dbReference type="ARBA" id="ARBA00007362"/>
    </source>
</evidence>
<feature type="domain" description="EamA" evidence="3">
    <location>
        <begin position="9"/>
        <end position="138"/>
    </location>
</feature>
<feature type="transmembrane region" description="Helical" evidence="2">
    <location>
        <begin position="150"/>
        <end position="170"/>
    </location>
</feature>
<dbReference type="InterPro" id="IPR037185">
    <property type="entry name" value="EmrE-like"/>
</dbReference>
<feature type="transmembrane region" description="Helical" evidence="2">
    <location>
        <begin position="96"/>
        <end position="115"/>
    </location>
</feature>
<feature type="transmembrane region" description="Helical" evidence="2">
    <location>
        <begin position="35"/>
        <end position="54"/>
    </location>
</feature>
<dbReference type="RefSeq" id="WP_084053589.1">
    <property type="nucleotide sequence ID" value="NZ_FWWT01000020.1"/>
</dbReference>
<dbReference type="GO" id="GO:0016020">
    <property type="term" value="C:membrane"/>
    <property type="evidence" value="ECO:0007669"/>
    <property type="project" value="InterPro"/>
</dbReference>
<evidence type="ECO:0000259" key="3">
    <source>
        <dbReference type="Pfam" id="PF00892"/>
    </source>
</evidence>
<keyword evidence="2" id="KW-0472">Membrane</keyword>
<reference evidence="4 5" key="1">
    <citation type="submission" date="2017-04" db="EMBL/GenBank/DDBJ databases">
        <authorList>
            <person name="Afonso C.L."/>
            <person name="Miller P.J."/>
            <person name="Scott M.A."/>
            <person name="Spackman E."/>
            <person name="Goraichik I."/>
            <person name="Dimitrov K.M."/>
            <person name="Suarez D.L."/>
            <person name="Swayne D.E."/>
        </authorList>
    </citation>
    <scope>NUCLEOTIDE SEQUENCE [LARGE SCALE GENOMIC DNA]</scope>
    <source>
        <strain evidence="4 5">DSM 11270</strain>
    </source>
</reference>
<dbReference type="PANTHER" id="PTHR22911:SF79">
    <property type="entry name" value="MOBA-LIKE NTP TRANSFERASE DOMAIN-CONTAINING PROTEIN"/>
    <property type="match status" value="1"/>
</dbReference>
<keyword evidence="2" id="KW-1133">Transmembrane helix</keyword>
<keyword evidence="2" id="KW-0812">Transmembrane</keyword>
<dbReference type="PANTHER" id="PTHR22911">
    <property type="entry name" value="ACYL-MALONYL CONDENSING ENZYME-RELATED"/>
    <property type="match status" value="1"/>
</dbReference>